<organism evidence="1 2">
    <name type="scientific">Pararoseomonas baculiformis</name>
    <dbReference type="NCBI Taxonomy" id="2820812"/>
    <lineage>
        <taxon>Bacteria</taxon>
        <taxon>Pseudomonadati</taxon>
        <taxon>Pseudomonadota</taxon>
        <taxon>Alphaproteobacteria</taxon>
        <taxon>Acetobacterales</taxon>
        <taxon>Acetobacteraceae</taxon>
        <taxon>Pararoseomonas</taxon>
    </lineage>
</organism>
<proteinExistence type="predicted"/>
<reference evidence="1 2" key="1">
    <citation type="submission" date="2021-03" db="EMBL/GenBank/DDBJ databases">
        <authorList>
            <person name="So Y."/>
        </authorList>
    </citation>
    <scope>NUCLEOTIDE SEQUENCE [LARGE SCALE GENOMIC DNA]</scope>
    <source>
        <strain evidence="1 2">SSH11</strain>
    </source>
</reference>
<dbReference type="Proteomes" id="UP000681594">
    <property type="component" value="Unassembled WGS sequence"/>
</dbReference>
<name>A0ABS4ALP5_9PROT</name>
<dbReference type="RefSeq" id="WP_209382077.1">
    <property type="nucleotide sequence ID" value="NZ_JAGIZB010000061.1"/>
</dbReference>
<sequence length="80" mass="7738">MPASPVAIFAAGFIAGGIALGGAVAHARITTLNSAIAGVLPNSEGSLFCVTSANAVRPIAGMSRNSSVNAPGGVTMRCPA</sequence>
<dbReference type="EMBL" id="JAGIZB010000061">
    <property type="protein sequence ID" value="MBP0447814.1"/>
    <property type="molecule type" value="Genomic_DNA"/>
</dbReference>
<keyword evidence="2" id="KW-1185">Reference proteome</keyword>
<comment type="caution">
    <text evidence="1">The sequence shown here is derived from an EMBL/GenBank/DDBJ whole genome shotgun (WGS) entry which is preliminary data.</text>
</comment>
<protein>
    <submittedName>
        <fullName evidence="1">Uncharacterized protein</fullName>
    </submittedName>
</protein>
<evidence type="ECO:0000313" key="2">
    <source>
        <dbReference type="Proteomes" id="UP000681594"/>
    </source>
</evidence>
<gene>
    <name evidence="1" type="ORF">J8J14_24025</name>
</gene>
<evidence type="ECO:0000313" key="1">
    <source>
        <dbReference type="EMBL" id="MBP0447814.1"/>
    </source>
</evidence>
<accession>A0ABS4ALP5</accession>